<feature type="compositionally biased region" description="Low complexity" evidence="1">
    <location>
        <begin position="153"/>
        <end position="164"/>
    </location>
</feature>
<feature type="compositionally biased region" description="Polar residues" evidence="1">
    <location>
        <begin position="165"/>
        <end position="179"/>
    </location>
</feature>
<organism evidence="2 3">
    <name type="scientific">Basidiobolus ranarum</name>
    <dbReference type="NCBI Taxonomy" id="34480"/>
    <lineage>
        <taxon>Eukaryota</taxon>
        <taxon>Fungi</taxon>
        <taxon>Fungi incertae sedis</taxon>
        <taxon>Zoopagomycota</taxon>
        <taxon>Entomophthoromycotina</taxon>
        <taxon>Basidiobolomycetes</taxon>
        <taxon>Basidiobolales</taxon>
        <taxon>Basidiobolaceae</taxon>
        <taxon>Basidiobolus</taxon>
    </lineage>
</organism>
<sequence length="364" mass="40182">MSSVLLKCILAYCLLSRQFFSIPFNYIYSFTISPFKKKSKSNEPKHNIFRMKLTINYSLCIYVILLDSIKSAVICRQPIAPTKVESKTLDTFTNILEIVEPRIDRTNSDLKFATKGYAPKTKHKIGSKCTCPKNCTKHGNRKTYYPPKNLLPSNGDNEGSESSSTKIPNDTPSSSTNTCRGKVHESKIINHTTNTDVKPLIQGPQKASPLESPTNNIGGAKTDTSNDQIPVLESQNHASLGQPSIPNESTGIRSDQDPQATEHQSSISEPKQEIVEEPAVKNEPEAKTDEPIFDRESSNKGDILQGDKPDPDSSNDINHKPEEISTIPNTVDVPIIDGIFAFLPRKSPTPLLETVLVQSPPIVL</sequence>
<keyword evidence="3" id="KW-1185">Reference proteome</keyword>
<feature type="compositionally biased region" description="Polar residues" evidence="1">
    <location>
        <begin position="211"/>
        <end position="269"/>
    </location>
</feature>
<dbReference type="Proteomes" id="UP001479436">
    <property type="component" value="Unassembled WGS sequence"/>
</dbReference>
<feature type="region of interest" description="Disordered" evidence="1">
    <location>
        <begin position="142"/>
        <end position="325"/>
    </location>
</feature>
<gene>
    <name evidence="2" type="ORF">K7432_001470</name>
</gene>
<comment type="caution">
    <text evidence="2">The sequence shown here is derived from an EMBL/GenBank/DDBJ whole genome shotgun (WGS) entry which is preliminary data.</text>
</comment>
<reference evidence="2 3" key="1">
    <citation type="submission" date="2023-04" db="EMBL/GenBank/DDBJ databases">
        <title>Genome of Basidiobolus ranarum AG-B5.</title>
        <authorList>
            <person name="Stajich J.E."/>
            <person name="Carter-House D."/>
            <person name="Gryganskyi A."/>
        </authorList>
    </citation>
    <scope>NUCLEOTIDE SEQUENCE [LARGE SCALE GENOMIC DNA]</scope>
    <source>
        <strain evidence="2 3">AG-B5</strain>
    </source>
</reference>
<accession>A0ABR2X312</accession>
<dbReference type="EMBL" id="JASJQH010000033">
    <property type="protein sequence ID" value="KAK9768123.1"/>
    <property type="molecule type" value="Genomic_DNA"/>
</dbReference>
<name>A0ABR2X312_9FUNG</name>
<evidence type="ECO:0000313" key="3">
    <source>
        <dbReference type="Proteomes" id="UP001479436"/>
    </source>
</evidence>
<evidence type="ECO:0000256" key="1">
    <source>
        <dbReference type="SAM" id="MobiDB-lite"/>
    </source>
</evidence>
<protein>
    <submittedName>
        <fullName evidence="2">Uncharacterized protein</fullName>
    </submittedName>
</protein>
<proteinExistence type="predicted"/>
<feature type="compositionally biased region" description="Basic and acidic residues" evidence="1">
    <location>
        <begin position="270"/>
        <end position="323"/>
    </location>
</feature>
<evidence type="ECO:0000313" key="2">
    <source>
        <dbReference type="EMBL" id="KAK9768123.1"/>
    </source>
</evidence>